<evidence type="ECO:0000313" key="3">
    <source>
        <dbReference type="Proteomes" id="UP001157017"/>
    </source>
</evidence>
<reference evidence="3" key="1">
    <citation type="journal article" date="2019" name="Int. J. Syst. Evol. Microbiol.">
        <title>The Global Catalogue of Microorganisms (GCM) 10K type strain sequencing project: providing services to taxonomists for standard genome sequencing and annotation.</title>
        <authorList>
            <consortium name="The Broad Institute Genomics Platform"/>
            <consortium name="The Broad Institute Genome Sequencing Center for Infectious Disease"/>
            <person name="Wu L."/>
            <person name="Ma J."/>
        </authorList>
    </citation>
    <scope>NUCLEOTIDE SEQUENCE [LARGE SCALE GENOMIC DNA]</scope>
    <source>
        <strain evidence="3">NBRC 108730</strain>
    </source>
</reference>
<proteinExistence type="predicted"/>
<keyword evidence="3" id="KW-1185">Reference proteome</keyword>
<feature type="compositionally biased region" description="Low complexity" evidence="1">
    <location>
        <begin position="9"/>
        <end position="25"/>
    </location>
</feature>
<sequence length="81" mass="8288">MLATLTGGVPQVVTEPVAPAEAAPAAEDEQVPDVDPEAIAEAAEAEQVEGAEQAADDERVVLDEQPGPSDEQPATAGRGRR</sequence>
<dbReference type="EMBL" id="BSUZ01000001">
    <property type="protein sequence ID" value="GMA87633.1"/>
    <property type="molecule type" value="Genomic_DNA"/>
</dbReference>
<feature type="region of interest" description="Disordered" evidence="1">
    <location>
        <begin position="1"/>
        <end position="81"/>
    </location>
</feature>
<accession>A0ABQ6JJP6</accession>
<gene>
    <name evidence="2" type="ORF">GCM10025868_28830</name>
</gene>
<organism evidence="2 3">
    <name type="scientific">Angustibacter aerolatus</name>
    <dbReference type="NCBI Taxonomy" id="1162965"/>
    <lineage>
        <taxon>Bacteria</taxon>
        <taxon>Bacillati</taxon>
        <taxon>Actinomycetota</taxon>
        <taxon>Actinomycetes</taxon>
        <taxon>Kineosporiales</taxon>
        <taxon>Kineosporiaceae</taxon>
    </lineage>
</organism>
<name>A0ABQ6JJP6_9ACTN</name>
<feature type="compositionally biased region" description="Acidic residues" evidence="1">
    <location>
        <begin position="26"/>
        <end position="49"/>
    </location>
</feature>
<dbReference type="Proteomes" id="UP001157017">
    <property type="component" value="Unassembled WGS sequence"/>
</dbReference>
<protein>
    <submittedName>
        <fullName evidence="2">Uncharacterized protein</fullName>
    </submittedName>
</protein>
<comment type="caution">
    <text evidence="2">The sequence shown here is derived from an EMBL/GenBank/DDBJ whole genome shotgun (WGS) entry which is preliminary data.</text>
</comment>
<evidence type="ECO:0000256" key="1">
    <source>
        <dbReference type="SAM" id="MobiDB-lite"/>
    </source>
</evidence>
<evidence type="ECO:0000313" key="2">
    <source>
        <dbReference type="EMBL" id="GMA87633.1"/>
    </source>
</evidence>